<feature type="transmembrane region" description="Helical" evidence="7">
    <location>
        <begin position="166"/>
        <end position="186"/>
    </location>
</feature>
<dbReference type="RefSeq" id="WP_243831808.1">
    <property type="nucleotide sequence ID" value="NZ_SOAW01000001.1"/>
</dbReference>
<dbReference type="Proteomes" id="UP000295371">
    <property type="component" value="Unassembled WGS sequence"/>
</dbReference>
<keyword evidence="8" id="KW-0813">Transport</keyword>
<sequence>MSPQEENPEEGRSMVDESTAGPVKPHESVERRGKDGQSVAPQAEQDPVRLESAQARSQRRSVGVLIGVVGVVLLALALTSTAGAAHFALSNAFDTVQLPTITLPGQPTVLICGLLLVGVAVGYLYGKQFRRWMRLLGTIAAVAVLLGFLTWAAAGRDLPFPLSNQISGTLTFATPLILGALCGVLCERAGVVNVAIEGQFLTAAFTAALCASIASEAGASNAVALTTGLIAAVLGGVAMSALLAVFSINFKVDQVVLGVVLNLFASGITGFLFDQLVQEDTSAFNSPPIMKQIAIPLLSDIPFFGSVLFEQTALVYLAVAAVIFVWFLVFRTKWGLRVRAVGEHPEAADTVGVNVNRVRWSAVLLAGVFGGLGGAFFTIGFSGAFIKDMTGGNGFIALAALIMGRWHPIWATLMALFFGFVTQLASQVQTLGTPVPSQFLLMLPYIATIIAVAGLVGRVRSPAASGKPFDKSE</sequence>
<keyword evidence="8" id="KW-0762">Sugar transport</keyword>
<keyword evidence="9" id="KW-1185">Reference proteome</keyword>
<evidence type="ECO:0000256" key="3">
    <source>
        <dbReference type="ARBA" id="ARBA00022692"/>
    </source>
</evidence>
<gene>
    <name evidence="8" type="ORF">CLV29_1827</name>
</gene>
<evidence type="ECO:0000256" key="4">
    <source>
        <dbReference type="ARBA" id="ARBA00022989"/>
    </source>
</evidence>
<name>A0A4R7J9G9_9ACTN</name>
<feature type="transmembrane region" description="Helical" evidence="7">
    <location>
        <begin position="362"/>
        <end position="386"/>
    </location>
</feature>
<feature type="transmembrane region" description="Helical" evidence="7">
    <location>
        <begin position="406"/>
        <end position="426"/>
    </location>
</feature>
<dbReference type="PANTHER" id="PTHR43370">
    <property type="entry name" value="SUGAR ABC TRANSPORTER INTEGRAL MEMBRANE PROTEIN-RELATED"/>
    <property type="match status" value="1"/>
</dbReference>
<keyword evidence="5 7" id="KW-0472">Membrane</keyword>
<comment type="subcellular location">
    <subcellularLocation>
        <location evidence="1">Cell membrane</location>
        <topology evidence="1">Multi-pass membrane protein</topology>
    </subcellularLocation>
</comment>
<dbReference type="EMBL" id="SOAW01000001">
    <property type="protein sequence ID" value="TDT34172.1"/>
    <property type="molecule type" value="Genomic_DNA"/>
</dbReference>
<evidence type="ECO:0000256" key="5">
    <source>
        <dbReference type="ARBA" id="ARBA00023136"/>
    </source>
</evidence>
<dbReference type="CDD" id="cd06580">
    <property type="entry name" value="TM_PBP1_transp_TpRbsC_like"/>
    <property type="match status" value="1"/>
</dbReference>
<feature type="transmembrane region" description="Helical" evidence="7">
    <location>
        <begin position="132"/>
        <end position="154"/>
    </location>
</feature>
<dbReference type="GO" id="GO:0005886">
    <property type="term" value="C:plasma membrane"/>
    <property type="evidence" value="ECO:0007669"/>
    <property type="project" value="UniProtKB-SubCell"/>
</dbReference>
<feature type="transmembrane region" description="Helical" evidence="7">
    <location>
        <begin position="438"/>
        <end position="457"/>
    </location>
</feature>
<feature type="transmembrane region" description="Helical" evidence="7">
    <location>
        <begin position="108"/>
        <end position="125"/>
    </location>
</feature>
<proteinExistence type="predicted"/>
<evidence type="ECO:0000313" key="8">
    <source>
        <dbReference type="EMBL" id="TDT34172.1"/>
    </source>
</evidence>
<evidence type="ECO:0000256" key="6">
    <source>
        <dbReference type="SAM" id="MobiDB-lite"/>
    </source>
</evidence>
<feature type="compositionally biased region" description="Basic and acidic residues" evidence="6">
    <location>
        <begin position="24"/>
        <end position="35"/>
    </location>
</feature>
<feature type="transmembrane region" description="Helical" evidence="7">
    <location>
        <begin position="223"/>
        <end position="248"/>
    </location>
</feature>
<dbReference type="Pfam" id="PF02653">
    <property type="entry name" value="BPD_transp_2"/>
    <property type="match status" value="1"/>
</dbReference>
<protein>
    <submittedName>
        <fullName evidence="8">Simple sugar transport system permease protein</fullName>
    </submittedName>
</protein>
<keyword evidence="2" id="KW-1003">Cell membrane</keyword>
<evidence type="ECO:0000256" key="1">
    <source>
        <dbReference type="ARBA" id="ARBA00004651"/>
    </source>
</evidence>
<reference evidence="8 9" key="1">
    <citation type="submission" date="2019-03" db="EMBL/GenBank/DDBJ databases">
        <title>Genomic Encyclopedia of Archaeal and Bacterial Type Strains, Phase II (KMG-II): from individual species to whole genera.</title>
        <authorList>
            <person name="Goeker M."/>
        </authorList>
    </citation>
    <scope>NUCLEOTIDE SEQUENCE [LARGE SCALE GENOMIC DNA]</scope>
    <source>
        <strain evidence="8 9">DSM 24323</strain>
    </source>
</reference>
<feature type="transmembrane region" description="Helical" evidence="7">
    <location>
        <begin position="62"/>
        <end position="88"/>
    </location>
</feature>
<evidence type="ECO:0000256" key="7">
    <source>
        <dbReference type="SAM" id="Phobius"/>
    </source>
</evidence>
<comment type="caution">
    <text evidence="8">The sequence shown here is derived from an EMBL/GenBank/DDBJ whole genome shotgun (WGS) entry which is preliminary data.</text>
</comment>
<dbReference type="InterPro" id="IPR001851">
    <property type="entry name" value="ABC_transp_permease"/>
</dbReference>
<organism evidence="8 9">
    <name type="scientific">Naumannella halotolerans</name>
    <dbReference type="NCBI Taxonomy" id="993414"/>
    <lineage>
        <taxon>Bacteria</taxon>
        <taxon>Bacillati</taxon>
        <taxon>Actinomycetota</taxon>
        <taxon>Actinomycetes</taxon>
        <taxon>Propionibacteriales</taxon>
        <taxon>Propionibacteriaceae</taxon>
        <taxon>Naumannella</taxon>
    </lineage>
</organism>
<dbReference type="GO" id="GO:0022857">
    <property type="term" value="F:transmembrane transporter activity"/>
    <property type="evidence" value="ECO:0007669"/>
    <property type="project" value="InterPro"/>
</dbReference>
<feature type="transmembrane region" description="Helical" evidence="7">
    <location>
        <begin position="313"/>
        <end position="330"/>
    </location>
</feature>
<feature type="transmembrane region" description="Helical" evidence="7">
    <location>
        <begin position="198"/>
        <end position="217"/>
    </location>
</feature>
<dbReference type="AlphaFoldDB" id="A0A4R7J9G9"/>
<evidence type="ECO:0000256" key="2">
    <source>
        <dbReference type="ARBA" id="ARBA00022475"/>
    </source>
</evidence>
<feature type="region of interest" description="Disordered" evidence="6">
    <location>
        <begin position="1"/>
        <end position="54"/>
    </location>
</feature>
<dbReference type="PANTHER" id="PTHR43370:SF1">
    <property type="entry name" value="GUANOSINE ABC TRANSPORTER PERMEASE PROTEIN NUPQ"/>
    <property type="match status" value="1"/>
</dbReference>
<evidence type="ECO:0000313" key="9">
    <source>
        <dbReference type="Proteomes" id="UP000295371"/>
    </source>
</evidence>
<keyword evidence="3 7" id="KW-0812">Transmembrane</keyword>
<feature type="transmembrane region" description="Helical" evidence="7">
    <location>
        <begin position="255"/>
        <end position="273"/>
    </location>
</feature>
<accession>A0A4R7J9G9</accession>
<keyword evidence="4 7" id="KW-1133">Transmembrane helix</keyword>